<organism evidence="2">
    <name type="scientific">Arundo donax</name>
    <name type="common">Giant reed</name>
    <name type="synonym">Donax arundinaceus</name>
    <dbReference type="NCBI Taxonomy" id="35708"/>
    <lineage>
        <taxon>Eukaryota</taxon>
        <taxon>Viridiplantae</taxon>
        <taxon>Streptophyta</taxon>
        <taxon>Embryophyta</taxon>
        <taxon>Tracheophyta</taxon>
        <taxon>Spermatophyta</taxon>
        <taxon>Magnoliopsida</taxon>
        <taxon>Liliopsida</taxon>
        <taxon>Poales</taxon>
        <taxon>Poaceae</taxon>
        <taxon>PACMAD clade</taxon>
        <taxon>Arundinoideae</taxon>
        <taxon>Arundineae</taxon>
        <taxon>Arundo</taxon>
    </lineage>
</organism>
<protein>
    <submittedName>
        <fullName evidence="2">Uncharacterized protein</fullName>
    </submittedName>
</protein>
<name>A0A0A9C1N1_ARUDO</name>
<reference evidence="2" key="1">
    <citation type="submission" date="2014-09" db="EMBL/GenBank/DDBJ databases">
        <authorList>
            <person name="Magalhaes I.L.F."/>
            <person name="Oliveira U."/>
            <person name="Santos F.R."/>
            <person name="Vidigal T.H.D.A."/>
            <person name="Brescovit A.D."/>
            <person name="Santos A.J."/>
        </authorList>
    </citation>
    <scope>NUCLEOTIDE SEQUENCE</scope>
    <source>
        <tissue evidence="2">Shoot tissue taken approximately 20 cm above the soil surface</tissue>
    </source>
</reference>
<evidence type="ECO:0000313" key="2">
    <source>
        <dbReference type="EMBL" id="JAD67305.1"/>
    </source>
</evidence>
<dbReference type="AlphaFoldDB" id="A0A0A9C1N1"/>
<sequence length="100" mass="10273">MANTRSWSRLFTLSAFVCLLVVHPAARVNGLRRGEFVLGPDTAPVPAVAPSAGGGSGSGNAVGVDATGKRFAAATATTVGAVQTSKWRVRRGSDPIHNRS</sequence>
<evidence type="ECO:0000256" key="1">
    <source>
        <dbReference type="SAM" id="SignalP"/>
    </source>
</evidence>
<accession>A0A0A9C1N1</accession>
<feature type="chain" id="PRO_5002060675" evidence="1">
    <location>
        <begin position="31"/>
        <end position="100"/>
    </location>
</feature>
<proteinExistence type="predicted"/>
<reference evidence="2" key="2">
    <citation type="journal article" date="2015" name="Data Brief">
        <title>Shoot transcriptome of the giant reed, Arundo donax.</title>
        <authorList>
            <person name="Barrero R.A."/>
            <person name="Guerrero F.D."/>
            <person name="Moolhuijzen P."/>
            <person name="Goolsby J.A."/>
            <person name="Tidwell J."/>
            <person name="Bellgard S.E."/>
            <person name="Bellgard M.I."/>
        </authorList>
    </citation>
    <scope>NUCLEOTIDE SEQUENCE</scope>
    <source>
        <tissue evidence="2">Shoot tissue taken approximately 20 cm above the soil surface</tissue>
    </source>
</reference>
<feature type="signal peptide" evidence="1">
    <location>
        <begin position="1"/>
        <end position="30"/>
    </location>
</feature>
<keyword evidence="1" id="KW-0732">Signal</keyword>
<dbReference type="EMBL" id="GBRH01230590">
    <property type="protein sequence ID" value="JAD67305.1"/>
    <property type="molecule type" value="Transcribed_RNA"/>
</dbReference>